<evidence type="ECO:0000256" key="3">
    <source>
        <dbReference type="ARBA" id="ARBA00022824"/>
    </source>
</evidence>
<keyword evidence="5" id="KW-0443">Lipid metabolism</keyword>
<dbReference type="AlphaFoldDB" id="A0A1E4SGF7"/>
<keyword evidence="2 7" id="KW-0812">Transmembrane</keyword>
<evidence type="ECO:0000256" key="4">
    <source>
        <dbReference type="ARBA" id="ARBA00022989"/>
    </source>
</evidence>
<evidence type="ECO:0000313" key="8">
    <source>
        <dbReference type="EMBL" id="ODV78593.1"/>
    </source>
</evidence>
<keyword evidence="6 7" id="KW-0472">Membrane</keyword>
<accession>A0A1E4SGF7</accession>
<protein>
    <recommendedName>
        <fullName evidence="10">Seipin</fullName>
    </recommendedName>
</protein>
<feature type="transmembrane region" description="Helical" evidence="7">
    <location>
        <begin position="20"/>
        <end position="40"/>
    </location>
</feature>
<evidence type="ECO:0000313" key="9">
    <source>
        <dbReference type="Proteomes" id="UP000094285"/>
    </source>
</evidence>
<dbReference type="GeneID" id="30985154"/>
<evidence type="ECO:0000256" key="1">
    <source>
        <dbReference type="ARBA" id="ARBA00004477"/>
    </source>
</evidence>
<name>A0A1E4SGF7_9ASCO</name>
<keyword evidence="3" id="KW-0256">Endoplasmic reticulum</keyword>
<keyword evidence="4 7" id="KW-1133">Transmembrane helix</keyword>
<dbReference type="GO" id="GO:0005789">
    <property type="term" value="C:endoplasmic reticulum membrane"/>
    <property type="evidence" value="ECO:0007669"/>
    <property type="project" value="UniProtKB-SubCell"/>
</dbReference>
<dbReference type="InterPro" id="IPR009617">
    <property type="entry name" value="Seipin"/>
</dbReference>
<proteinExistence type="predicted"/>
<organism evidence="8 9">
    <name type="scientific">Suhomyces tanzawaensis NRRL Y-17324</name>
    <dbReference type="NCBI Taxonomy" id="984487"/>
    <lineage>
        <taxon>Eukaryota</taxon>
        <taxon>Fungi</taxon>
        <taxon>Dikarya</taxon>
        <taxon>Ascomycota</taxon>
        <taxon>Saccharomycotina</taxon>
        <taxon>Pichiomycetes</taxon>
        <taxon>Debaryomycetaceae</taxon>
        <taxon>Suhomyces</taxon>
    </lineage>
</organism>
<evidence type="ECO:0000256" key="2">
    <source>
        <dbReference type="ARBA" id="ARBA00022692"/>
    </source>
</evidence>
<evidence type="ECO:0000256" key="7">
    <source>
        <dbReference type="SAM" id="Phobius"/>
    </source>
</evidence>
<comment type="subcellular location">
    <subcellularLocation>
        <location evidence="1">Endoplasmic reticulum membrane</location>
        <topology evidence="1">Multi-pass membrane protein</topology>
    </subcellularLocation>
</comment>
<evidence type="ECO:0000256" key="5">
    <source>
        <dbReference type="ARBA" id="ARBA00023098"/>
    </source>
</evidence>
<reference evidence="9" key="1">
    <citation type="submission" date="2016-05" db="EMBL/GenBank/DDBJ databases">
        <title>Comparative genomics of biotechnologically important yeasts.</title>
        <authorList>
            <consortium name="DOE Joint Genome Institute"/>
            <person name="Riley R."/>
            <person name="Haridas S."/>
            <person name="Wolfe K.H."/>
            <person name="Lopes M.R."/>
            <person name="Hittinger C.T."/>
            <person name="Goker M."/>
            <person name="Salamov A."/>
            <person name="Wisecaver J."/>
            <person name="Long T.M."/>
            <person name="Aerts A.L."/>
            <person name="Barry K."/>
            <person name="Choi C."/>
            <person name="Clum A."/>
            <person name="Coughlan A.Y."/>
            <person name="Deshpande S."/>
            <person name="Douglass A.P."/>
            <person name="Hanson S.J."/>
            <person name="Klenk H.-P."/>
            <person name="Labutti K."/>
            <person name="Lapidus A."/>
            <person name="Lindquist E."/>
            <person name="Lipzen A."/>
            <person name="Meier-Kolthoff J.P."/>
            <person name="Ohm R.A."/>
            <person name="Otillar R.P."/>
            <person name="Pangilinan J."/>
            <person name="Peng Y."/>
            <person name="Rokas A."/>
            <person name="Rosa C.A."/>
            <person name="Scheuner C."/>
            <person name="Sibirny A.A."/>
            <person name="Slot J.C."/>
            <person name="Stielow J.B."/>
            <person name="Sun H."/>
            <person name="Kurtzman C.P."/>
            <person name="Blackwell M."/>
            <person name="Grigoriev I.V."/>
            <person name="Jeffries T.W."/>
        </authorList>
    </citation>
    <scope>NUCLEOTIDE SEQUENCE [LARGE SCALE GENOMIC DNA]</scope>
    <source>
        <strain evidence="9">NRRL Y-17324</strain>
    </source>
</reference>
<dbReference type="OrthoDB" id="4010679at2759"/>
<dbReference type="GO" id="GO:0140042">
    <property type="term" value="P:lipid droplet formation"/>
    <property type="evidence" value="ECO:0007669"/>
    <property type="project" value="UniProtKB-ARBA"/>
</dbReference>
<dbReference type="Pfam" id="PF06775">
    <property type="entry name" value="Seipin"/>
    <property type="match status" value="1"/>
</dbReference>
<feature type="transmembrane region" description="Helical" evidence="7">
    <location>
        <begin position="226"/>
        <end position="251"/>
    </location>
</feature>
<sequence>MKLNINLNVPILASRNGAYLASLAFTAFFVLLPLAVLTYLRFYTTLIPKQSPNIPLQFIHNTNSNVVNVQELVSSKFYAFDLLLDYQVDVNLALACSHTDAYHLNAPFTIYLETQAKDHNSHRSLRTEVLKKSLFVKCDPAFVHQSNNKIVPFNLRHWVPPVLVNLDRHITVHLDNLVLKGSQLHDNIRRLQVGLEPHSNILIDDENSFLQFHIKYVGFRYYLVKYYYTCMLIGAGTFWMISTFVCLLVSYSMVWGGSEQKKRGQVPREAATGKR</sequence>
<dbReference type="EMBL" id="KV453913">
    <property type="protein sequence ID" value="ODV78593.1"/>
    <property type="molecule type" value="Genomic_DNA"/>
</dbReference>
<dbReference type="GO" id="GO:0006629">
    <property type="term" value="P:lipid metabolic process"/>
    <property type="evidence" value="ECO:0007669"/>
    <property type="project" value="UniProtKB-KW"/>
</dbReference>
<dbReference type="RefSeq" id="XP_020063715.1">
    <property type="nucleotide sequence ID" value="XM_020211018.1"/>
</dbReference>
<gene>
    <name evidence="8" type="ORF">CANTADRAFT_6951</name>
</gene>
<keyword evidence="9" id="KW-1185">Reference proteome</keyword>
<evidence type="ECO:0000256" key="6">
    <source>
        <dbReference type="ARBA" id="ARBA00023136"/>
    </source>
</evidence>
<dbReference type="Proteomes" id="UP000094285">
    <property type="component" value="Unassembled WGS sequence"/>
</dbReference>
<evidence type="ECO:0008006" key="10">
    <source>
        <dbReference type="Google" id="ProtNLM"/>
    </source>
</evidence>